<dbReference type="Proteomes" id="UP000184363">
    <property type="component" value="Unassembled WGS sequence"/>
</dbReference>
<dbReference type="PANTHER" id="PTHR23513">
    <property type="entry name" value="INTEGRAL MEMBRANE EFFLUX PROTEIN-RELATED"/>
    <property type="match status" value="1"/>
</dbReference>
<feature type="transmembrane region" description="Helical" evidence="7">
    <location>
        <begin position="311"/>
        <end position="328"/>
    </location>
</feature>
<feature type="transmembrane region" description="Helical" evidence="7">
    <location>
        <begin position="258"/>
        <end position="276"/>
    </location>
</feature>
<feature type="transmembrane region" description="Helical" evidence="7">
    <location>
        <begin position="160"/>
        <end position="185"/>
    </location>
</feature>
<keyword evidence="2" id="KW-1003">Cell membrane</keyword>
<gene>
    <name evidence="8" type="ORF">SAMN05443637_101204</name>
</gene>
<evidence type="ECO:0000313" key="9">
    <source>
        <dbReference type="Proteomes" id="UP000184363"/>
    </source>
</evidence>
<evidence type="ECO:0000256" key="7">
    <source>
        <dbReference type="SAM" id="Phobius"/>
    </source>
</evidence>
<evidence type="ECO:0000256" key="3">
    <source>
        <dbReference type="ARBA" id="ARBA00022692"/>
    </source>
</evidence>
<organism evidence="8 9">
    <name type="scientific">Pseudonocardia thermophila</name>
    <dbReference type="NCBI Taxonomy" id="1848"/>
    <lineage>
        <taxon>Bacteria</taxon>
        <taxon>Bacillati</taxon>
        <taxon>Actinomycetota</taxon>
        <taxon>Actinomycetes</taxon>
        <taxon>Pseudonocardiales</taxon>
        <taxon>Pseudonocardiaceae</taxon>
        <taxon>Pseudonocardia</taxon>
    </lineage>
</organism>
<dbReference type="Gene3D" id="1.20.1250.20">
    <property type="entry name" value="MFS general substrate transporter like domains"/>
    <property type="match status" value="2"/>
</dbReference>
<evidence type="ECO:0000256" key="5">
    <source>
        <dbReference type="ARBA" id="ARBA00023136"/>
    </source>
</evidence>
<keyword evidence="5 7" id="KW-0472">Membrane</keyword>
<feature type="transmembrane region" description="Helical" evidence="7">
    <location>
        <begin position="45"/>
        <end position="69"/>
    </location>
</feature>
<dbReference type="SUPFAM" id="SSF103473">
    <property type="entry name" value="MFS general substrate transporter"/>
    <property type="match status" value="1"/>
</dbReference>
<keyword evidence="4 7" id="KW-1133">Transmembrane helix</keyword>
<dbReference type="GO" id="GO:0022857">
    <property type="term" value="F:transmembrane transporter activity"/>
    <property type="evidence" value="ECO:0007669"/>
    <property type="project" value="InterPro"/>
</dbReference>
<proteinExistence type="predicted"/>
<protein>
    <submittedName>
        <fullName evidence="8">Predicted arabinose efflux permease, MFS family</fullName>
    </submittedName>
</protein>
<feature type="transmembrane region" description="Helical" evidence="7">
    <location>
        <begin position="375"/>
        <end position="397"/>
    </location>
</feature>
<feature type="transmembrane region" description="Helical" evidence="7">
    <location>
        <begin position="90"/>
        <end position="116"/>
    </location>
</feature>
<evidence type="ECO:0000256" key="4">
    <source>
        <dbReference type="ARBA" id="ARBA00022989"/>
    </source>
</evidence>
<keyword evidence="9" id="KW-1185">Reference proteome</keyword>
<feature type="transmembrane region" description="Helical" evidence="7">
    <location>
        <begin position="226"/>
        <end position="246"/>
    </location>
</feature>
<evidence type="ECO:0000256" key="1">
    <source>
        <dbReference type="ARBA" id="ARBA00004651"/>
    </source>
</evidence>
<dbReference type="InterPro" id="IPR036259">
    <property type="entry name" value="MFS_trans_sf"/>
</dbReference>
<feature type="compositionally biased region" description="Pro residues" evidence="6">
    <location>
        <begin position="416"/>
        <end position="428"/>
    </location>
</feature>
<dbReference type="Pfam" id="PF07690">
    <property type="entry name" value="MFS_1"/>
    <property type="match status" value="1"/>
</dbReference>
<evidence type="ECO:0000256" key="2">
    <source>
        <dbReference type="ARBA" id="ARBA00022475"/>
    </source>
</evidence>
<comment type="subcellular location">
    <subcellularLocation>
        <location evidence="1">Cell membrane</location>
        <topology evidence="1">Multi-pass membrane protein</topology>
    </subcellularLocation>
</comment>
<evidence type="ECO:0000313" key="8">
    <source>
        <dbReference type="EMBL" id="SHJ93997.1"/>
    </source>
</evidence>
<dbReference type="CDD" id="cd06173">
    <property type="entry name" value="MFS_MefA_like"/>
    <property type="match status" value="1"/>
</dbReference>
<dbReference type="AlphaFoldDB" id="A0A1M6NE44"/>
<dbReference type="GO" id="GO:0005886">
    <property type="term" value="C:plasma membrane"/>
    <property type="evidence" value="ECO:0007669"/>
    <property type="project" value="UniProtKB-SubCell"/>
</dbReference>
<reference evidence="8 9" key="1">
    <citation type="submission" date="2016-11" db="EMBL/GenBank/DDBJ databases">
        <authorList>
            <person name="Jaros S."/>
            <person name="Januszkiewicz K."/>
            <person name="Wedrychowicz H."/>
        </authorList>
    </citation>
    <scope>NUCLEOTIDE SEQUENCE [LARGE SCALE GENOMIC DNA]</scope>
    <source>
        <strain evidence="8 9">DSM 43832</strain>
    </source>
</reference>
<keyword evidence="3 7" id="KW-0812">Transmembrane</keyword>
<dbReference type="EMBL" id="FRAP01000001">
    <property type="protein sequence ID" value="SHJ93997.1"/>
    <property type="molecule type" value="Genomic_DNA"/>
</dbReference>
<name>A0A1M6NE44_PSETH</name>
<accession>A0A1M6NE44</accession>
<feature type="region of interest" description="Disordered" evidence="6">
    <location>
        <begin position="401"/>
        <end position="428"/>
    </location>
</feature>
<feature type="transmembrane region" description="Helical" evidence="7">
    <location>
        <begin position="288"/>
        <end position="305"/>
    </location>
</feature>
<evidence type="ECO:0000256" key="6">
    <source>
        <dbReference type="SAM" id="MobiDB-lite"/>
    </source>
</evidence>
<dbReference type="STRING" id="1848.SAMN05443637_101204"/>
<dbReference type="InterPro" id="IPR011701">
    <property type="entry name" value="MFS"/>
</dbReference>
<dbReference type="PANTHER" id="PTHR23513:SF11">
    <property type="entry name" value="STAPHYLOFERRIN A TRANSPORTER"/>
    <property type="match status" value="1"/>
</dbReference>
<feature type="transmembrane region" description="Helical" evidence="7">
    <location>
        <begin position="349"/>
        <end position="369"/>
    </location>
</feature>
<dbReference type="OrthoDB" id="3227279at2"/>
<sequence length="428" mass="43444">MQRRVGFLSLLRIGEFRAVWAAECGSVVGDQLVRVAVSVLVFARTGSAAAATVTYALTMVPSVLGGVLLSWTADRYRRRTIMVAADAVRAVLVAVMAVPGLPVAVVAALVVAIVLLRAPHTAAQGALLPQILGERYELGLALRQITNQLAQVGGFGLGGIVVALVAPTGTLLIAAVLFAVSALLVRFGTAPRERPLATGDGGEPVSARAQVINGMRALMRDRARRALVVMALVVGCYIVPEALAVPYTAQIGAGATEAGLLMAAGPLGSMLGAWAFVRFMPLASRDRLVGVIAVLTGVPLLPTIAVPSFPAAFVLWTVSGALAGAYVLQSQASFVRRTPDAERGQALGLAGSAMIATQGLAVVGGGALADGTSPATAIAAAAGFGLLVSAATAVSWARARGRHTAPNSPDAEGPYSAPPPSTGPHPPG</sequence>